<keyword evidence="5 7" id="KW-0472">Membrane</keyword>
<evidence type="ECO:0000256" key="6">
    <source>
        <dbReference type="ARBA" id="ARBA00044273"/>
    </source>
</evidence>
<dbReference type="Gene3D" id="1.20.1720.10">
    <property type="entry name" value="Multidrug resistance protein D"/>
    <property type="match status" value="1"/>
</dbReference>
<evidence type="ECO:0000256" key="1">
    <source>
        <dbReference type="ARBA" id="ARBA00004127"/>
    </source>
</evidence>
<evidence type="ECO:0000256" key="3">
    <source>
        <dbReference type="ARBA" id="ARBA00022692"/>
    </source>
</evidence>
<evidence type="ECO:0000256" key="2">
    <source>
        <dbReference type="ARBA" id="ARBA00022448"/>
    </source>
</evidence>
<dbReference type="AlphaFoldDB" id="A0A1Q5UJI6"/>
<evidence type="ECO:0000313" key="10">
    <source>
        <dbReference type="Proteomes" id="UP000186955"/>
    </source>
</evidence>
<gene>
    <name evidence="9" type="ORF">PENSUB_1748</name>
</gene>
<dbReference type="Gene3D" id="1.20.1250.20">
    <property type="entry name" value="MFS general substrate transporter like domains"/>
    <property type="match status" value="1"/>
</dbReference>
<feature type="transmembrane region" description="Helical" evidence="7">
    <location>
        <begin position="146"/>
        <end position="169"/>
    </location>
</feature>
<evidence type="ECO:0000259" key="8">
    <source>
        <dbReference type="PROSITE" id="PS50850"/>
    </source>
</evidence>
<name>A0A1Q5UJI6_9EURO</name>
<feature type="transmembrane region" description="Helical" evidence="7">
    <location>
        <begin position="377"/>
        <end position="401"/>
    </location>
</feature>
<keyword evidence="4 7" id="KW-1133">Transmembrane helix</keyword>
<feature type="transmembrane region" description="Helical" evidence="7">
    <location>
        <begin position="282"/>
        <end position="305"/>
    </location>
</feature>
<keyword evidence="3 7" id="KW-0812">Transmembrane</keyword>
<dbReference type="STRING" id="1316194.A0A1Q5UJI6"/>
<feature type="transmembrane region" description="Helical" evidence="7">
    <location>
        <begin position="317"/>
        <end position="339"/>
    </location>
</feature>
<comment type="subcellular location">
    <subcellularLocation>
        <location evidence="1">Endomembrane system</location>
        <topology evidence="1">Multi-pass membrane protein</topology>
    </subcellularLocation>
</comment>
<feature type="transmembrane region" description="Helical" evidence="7">
    <location>
        <begin position="114"/>
        <end position="134"/>
    </location>
</feature>
<feature type="transmembrane region" description="Helical" evidence="7">
    <location>
        <begin position="175"/>
        <end position="198"/>
    </location>
</feature>
<dbReference type="InterPro" id="IPR020846">
    <property type="entry name" value="MFS_dom"/>
</dbReference>
<feature type="transmembrane region" description="Helical" evidence="7">
    <location>
        <begin position="346"/>
        <end position="365"/>
    </location>
</feature>
<feature type="domain" description="Major facilitator superfamily (MFS) profile" evidence="8">
    <location>
        <begin position="24"/>
        <end position="484"/>
    </location>
</feature>
<dbReference type="InterPro" id="IPR036259">
    <property type="entry name" value="MFS_trans_sf"/>
</dbReference>
<reference evidence="9 10" key="1">
    <citation type="submission" date="2016-10" db="EMBL/GenBank/DDBJ databases">
        <title>Genome sequence of the ascomycete fungus Penicillium subrubescens.</title>
        <authorList>
            <person name="De Vries R.P."/>
            <person name="Peng M."/>
            <person name="Dilokpimol A."/>
            <person name="Hilden K."/>
            <person name="Makela M.R."/>
            <person name="Grigoriev I."/>
            <person name="Riley R."/>
            <person name="Granchi Z."/>
        </authorList>
    </citation>
    <scope>NUCLEOTIDE SEQUENCE [LARGE SCALE GENOMIC DNA]</scope>
    <source>
        <strain evidence="9 10">CBS 132785</strain>
    </source>
</reference>
<dbReference type="PANTHER" id="PTHR23501:SF191">
    <property type="entry name" value="VACUOLAR BASIC AMINO ACID TRANSPORTER 4"/>
    <property type="match status" value="1"/>
</dbReference>
<dbReference type="GO" id="GO:0012505">
    <property type="term" value="C:endomembrane system"/>
    <property type="evidence" value="ECO:0007669"/>
    <property type="project" value="UniProtKB-SubCell"/>
</dbReference>
<dbReference type="PROSITE" id="PS50850">
    <property type="entry name" value="MFS"/>
    <property type="match status" value="1"/>
</dbReference>
<proteinExistence type="predicted"/>
<dbReference type="Pfam" id="PF07690">
    <property type="entry name" value="MFS_1"/>
    <property type="match status" value="1"/>
</dbReference>
<sequence length="498" mass="52805">MASTAGYQPLHDDDTPLRPTIIAGIISTWIATFLAAADSTITSTLSATIANEFDSLSIISWLGSGYLIGLTATQPLSGKLSDIFGRRASFCCACCMFTIGNLVCGLAGSKMVLITARVVTGIGGGGSISIATFIASDNIPLKRRGIWQGTGAVVYTAGMGLGAVIGGAVNDAVGWRWAFLGIAPVSLLAGIGVAMFVPGYTDDTQGWRELLSRVDFAGAATLVASLILLLVGLNHDGPELVTGLFAITVPLGLLLLAGFVLIEWRWAREPIIPLSLFRQRTVVAACLTAWFMSMAFYALTFYVPLYMKMLGHSTSQIGLRLLPDSIGAGLGSFLVGLVIRVTGRYGVFRYTVTLLLVLASMGYALISVNTPWILPEVYLLCKGFGMGGALTMLILALLHSVPHERHATATSALYAFRSTGATVGLSAASTMFYHRMNQNMLNNGSSCQEGDPCYLDALHGAFQLALAFATAGLVSALFVSTYDKRGKEDEGQEMDENE</sequence>
<dbReference type="EMBL" id="MNBE01000183">
    <property type="protein sequence ID" value="OKP12655.1"/>
    <property type="molecule type" value="Genomic_DNA"/>
</dbReference>
<dbReference type="InterPro" id="IPR005829">
    <property type="entry name" value="Sugar_transporter_CS"/>
</dbReference>
<dbReference type="PANTHER" id="PTHR23501">
    <property type="entry name" value="MAJOR FACILITATOR SUPERFAMILY"/>
    <property type="match status" value="1"/>
</dbReference>
<dbReference type="Proteomes" id="UP000186955">
    <property type="component" value="Unassembled WGS sequence"/>
</dbReference>
<evidence type="ECO:0000313" key="9">
    <source>
        <dbReference type="EMBL" id="OKP12655.1"/>
    </source>
</evidence>
<dbReference type="GO" id="GO:0015174">
    <property type="term" value="F:basic amino acid transmembrane transporter activity"/>
    <property type="evidence" value="ECO:0007669"/>
    <property type="project" value="TreeGrafter"/>
</dbReference>
<dbReference type="GO" id="GO:0000329">
    <property type="term" value="C:fungal-type vacuole membrane"/>
    <property type="evidence" value="ECO:0007669"/>
    <property type="project" value="TreeGrafter"/>
</dbReference>
<dbReference type="SUPFAM" id="SSF103473">
    <property type="entry name" value="MFS general substrate transporter"/>
    <property type="match status" value="1"/>
</dbReference>
<dbReference type="InterPro" id="IPR011701">
    <property type="entry name" value="MFS"/>
</dbReference>
<feature type="transmembrane region" description="Helical" evidence="7">
    <location>
        <begin position="88"/>
        <end position="108"/>
    </location>
</feature>
<dbReference type="PROSITE" id="PS00216">
    <property type="entry name" value="SUGAR_TRANSPORT_1"/>
    <property type="match status" value="1"/>
</dbReference>
<dbReference type="OrthoDB" id="6770063at2759"/>
<comment type="caution">
    <text evidence="9">The sequence shown here is derived from an EMBL/GenBank/DDBJ whole genome shotgun (WGS) entry which is preliminary data.</text>
</comment>
<feature type="transmembrane region" description="Helical" evidence="7">
    <location>
        <begin position="20"/>
        <end position="37"/>
    </location>
</feature>
<accession>A0A1Q5UJI6</accession>
<feature type="transmembrane region" description="Helical" evidence="7">
    <location>
        <begin position="461"/>
        <end position="479"/>
    </location>
</feature>
<feature type="transmembrane region" description="Helical" evidence="7">
    <location>
        <begin position="413"/>
        <end position="433"/>
    </location>
</feature>
<keyword evidence="2" id="KW-0813">Transport</keyword>
<feature type="transmembrane region" description="Helical" evidence="7">
    <location>
        <begin position="57"/>
        <end position="76"/>
    </location>
</feature>
<evidence type="ECO:0000256" key="4">
    <source>
        <dbReference type="ARBA" id="ARBA00022989"/>
    </source>
</evidence>
<organism evidence="9 10">
    <name type="scientific">Penicillium subrubescens</name>
    <dbReference type="NCBI Taxonomy" id="1316194"/>
    <lineage>
        <taxon>Eukaryota</taxon>
        <taxon>Fungi</taxon>
        <taxon>Dikarya</taxon>
        <taxon>Ascomycota</taxon>
        <taxon>Pezizomycotina</taxon>
        <taxon>Eurotiomycetes</taxon>
        <taxon>Eurotiomycetidae</taxon>
        <taxon>Eurotiales</taxon>
        <taxon>Aspergillaceae</taxon>
        <taxon>Penicillium</taxon>
    </lineage>
</organism>
<protein>
    <recommendedName>
        <fullName evidence="6">MFS-type drug efflux transporter P55</fullName>
    </recommendedName>
</protein>
<feature type="transmembrane region" description="Helical" evidence="7">
    <location>
        <begin position="240"/>
        <end position="262"/>
    </location>
</feature>
<keyword evidence="10" id="KW-1185">Reference proteome</keyword>
<evidence type="ECO:0000256" key="5">
    <source>
        <dbReference type="ARBA" id="ARBA00023136"/>
    </source>
</evidence>
<evidence type="ECO:0000256" key="7">
    <source>
        <dbReference type="SAM" id="Phobius"/>
    </source>
</evidence>